<dbReference type="InterPro" id="IPR029063">
    <property type="entry name" value="SAM-dependent_MTases_sf"/>
</dbReference>
<sequence length="604" mass="64813">MAPKPSSGAGRKKNNQPATPHAKPPPPPPPPPATPSERELQSLAAAQARTATWARRAAGQAALHLRCATLLALVALAAAVSQLALAPVYGAVPAARWHNHLLMAGCFAGWSSNLLLGRLLRRRGGPAPLLPLLAAYVPVARAVLGRCSGLLTARWGPLVTEGVVLFPVVVLSTACVATELDAVDLGALPAWAADAAPGLGSYGFFKLAEKVLGGLVRRHVGHGFFNTRLGMEMVLAASYALVAPSRLLVWILPALLHTAVFNTHVPTSTALARMNSGLEPTGFVVLDRQESVTGYLSVIDNLKDGYRVMRCDHSILGGEWVKFLGQGQFRGNQVAEPVYGVFAMLEAVRLVELPKPIADSEANALVIGLGVGTTPAALIAHGIDTTVVEIDPVVYQFASQYFQLPRNHTAVIEDAVSYTSRQAANETAPRFDYIIHDVFTGGAEPIALFTLEFLQDLDALLKPDGVIAINYAGDFALPPPGIIVRTVRAVFPACRLFREHPRDDDDFAASGRDFTNMVIFCTKQAGGGISFRDPEERDLLNSPSRRAFLLPRHEVGEGDFAADDGAGILRRNDTERLRVWHGMSALGHWAVMRTVLPAAVWEAW</sequence>
<dbReference type="NCBIfam" id="NF037959">
    <property type="entry name" value="MFS_SpdSyn"/>
    <property type="match status" value="1"/>
</dbReference>
<dbReference type="Proteomes" id="UP001304895">
    <property type="component" value="Unassembled WGS sequence"/>
</dbReference>
<dbReference type="PANTHER" id="PTHR43317:SF1">
    <property type="entry name" value="THERMOSPERMINE SYNTHASE ACAULIS5"/>
    <property type="match status" value="1"/>
</dbReference>
<reference evidence="3" key="2">
    <citation type="submission" date="2023-05" db="EMBL/GenBank/DDBJ databases">
        <authorList>
            <consortium name="Lawrence Berkeley National Laboratory"/>
            <person name="Steindorff A."/>
            <person name="Hensen N."/>
            <person name="Bonometti L."/>
            <person name="Westerberg I."/>
            <person name="Brannstrom I.O."/>
            <person name="Guillou S."/>
            <person name="Cros-Aarteil S."/>
            <person name="Calhoun S."/>
            <person name="Haridas S."/>
            <person name="Kuo A."/>
            <person name="Mondo S."/>
            <person name="Pangilinan J."/>
            <person name="Riley R."/>
            <person name="Labutti K."/>
            <person name="Andreopoulos B."/>
            <person name="Lipzen A."/>
            <person name="Chen C."/>
            <person name="Yanf M."/>
            <person name="Daum C."/>
            <person name="Ng V."/>
            <person name="Clum A."/>
            <person name="Ohm R."/>
            <person name="Martin F."/>
            <person name="Silar P."/>
            <person name="Natvig D."/>
            <person name="Lalanne C."/>
            <person name="Gautier V."/>
            <person name="Ament-Velasquez S.L."/>
            <person name="Kruys A."/>
            <person name="Hutchinson M.I."/>
            <person name="Powell A.J."/>
            <person name="Barry K."/>
            <person name="Miller A.N."/>
            <person name="Grigoriev I.V."/>
            <person name="Debuchy R."/>
            <person name="Gladieux P."/>
            <person name="Thoren M.H."/>
            <person name="Johannesson H."/>
        </authorList>
    </citation>
    <scope>NUCLEOTIDE SEQUENCE</scope>
    <source>
        <strain evidence="3">CBS 123565</strain>
    </source>
</reference>
<keyword evidence="3" id="KW-0489">Methyltransferase</keyword>
<feature type="compositionally biased region" description="Pro residues" evidence="2">
    <location>
        <begin position="22"/>
        <end position="34"/>
    </location>
</feature>
<dbReference type="AlphaFoldDB" id="A0AAN6UE55"/>
<proteinExistence type="predicted"/>
<dbReference type="Pfam" id="PF01564">
    <property type="entry name" value="Spermine_synth"/>
    <property type="match status" value="1"/>
</dbReference>
<organism evidence="3 4">
    <name type="scientific">Trichocladium antarcticum</name>
    <dbReference type="NCBI Taxonomy" id="1450529"/>
    <lineage>
        <taxon>Eukaryota</taxon>
        <taxon>Fungi</taxon>
        <taxon>Dikarya</taxon>
        <taxon>Ascomycota</taxon>
        <taxon>Pezizomycotina</taxon>
        <taxon>Sordariomycetes</taxon>
        <taxon>Sordariomycetidae</taxon>
        <taxon>Sordariales</taxon>
        <taxon>Chaetomiaceae</taxon>
        <taxon>Trichocladium</taxon>
    </lineage>
</organism>
<comment type="caution">
    <text evidence="3">The sequence shown here is derived from an EMBL/GenBank/DDBJ whole genome shotgun (WGS) entry which is preliminary data.</text>
</comment>
<dbReference type="EMBL" id="MU853429">
    <property type="protein sequence ID" value="KAK4131009.1"/>
    <property type="molecule type" value="Genomic_DNA"/>
</dbReference>
<keyword evidence="4" id="KW-1185">Reference proteome</keyword>
<dbReference type="Gene3D" id="3.40.50.150">
    <property type="entry name" value="Vaccinia Virus protein VP39"/>
    <property type="match status" value="1"/>
</dbReference>
<dbReference type="GO" id="GO:0006596">
    <property type="term" value="P:polyamine biosynthetic process"/>
    <property type="evidence" value="ECO:0007669"/>
    <property type="project" value="UniProtKB-KW"/>
</dbReference>
<dbReference type="CDD" id="cd02440">
    <property type="entry name" value="AdoMet_MTases"/>
    <property type="match status" value="1"/>
</dbReference>
<gene>
    <name evidence="3" type="ORF">BT67DRAFT_487426</name>
</gene>
<reference evidence="3" key="1">
    <citation type="journal article" date="2023" name="Mol. Phylogenet. Evol.">
        <title>Genome-scale phylogeny and comparative genomics of the fungal order Sordariales.</title>
        <authorList>
            <person name="Hensen N."/>
            <person name="Bonometti L."/>
            <person name="Westerberg I."/>
            <person name="Brannstrom I.O."/>
            <person name="Guillou S."/>
            <person name="Cros-Aarteil S."/>
            <person name="Calhoun S."/>
            <person name="Haridas S."/>
            <person name="Kuo A."/>
            <person name="Mondo S."/>
            <person name="Pangilinan J."/>
            <person name="Riley R."/>
            <person name="LaButti K."/>
            <person name="Andreopoulos B."/>
            <person name="Lipzen A."/>
            <person name="Chen C."/>
            <person name="Yan M."/>
            <person name="Daum C."/>
            <person name="Ng V."/>
            <person name="Clum A."/>
            <person name="Steindorff A."/>
            <person name="Ohm R.A."/>
            <person name="Martin F."/>
            <person name="Silar P."/>
            <person name="Natvig D.O."/>
            <person name="Lalanne C."/>
            <person name="Gautier V."/>
            <person name="Ament-Velasquez S.L."/>
            <person name="Kruys A."/>
            <person name="Hutchinson M.I."/>
            <person name="Powell A.J."/>
            <person name="Barry K."/>
            <person name="Miller A.N."/>
            <person name="Grigoriev I.V."/>
            <person name="Debuchy R."/>
            <person name="Gladieux P."/>
            <person name="Hiltunen Thoren M."/>
            <person name="Johannesson H."/>
        </authorList>
    </citation>
    <scope>NUCLEOTIDE SEQUENCE</scope>
    <source>
        <strain evidence="3">CBS 123565</strain>
    </source>
</reference>
<dbReference type="GO" id="GO:0032259">
    <property type="term" value="P:methylation"/>
    <property type="evidence" value="ECO:0007669"/>
    <property type="project" value="UniProtKB-KW"/>
</dbReference>
<dbReference type="GO" id="GO:0008168">
    <property type="term" value="F:methyltransferase activity"/>
    <property type="evidence" value="ECO:0007669"/>
    <property type="project" value="UniProtKB-KW"/>
</dbReference>
<evidence type="ECO:0000256" key="1">
    <source>
        <dbReference type="ARBA" id="ARBA00023115"/>
    </source>
</evidence>
<protein>
    <submittedName>
        <fullName evidence="3">S-adenosyl-L-methionine-dependent methyltransferase</fullName>
    </submittedName>
</protein>
<dbReference type="FunFam" id="3.40.50.150:FF:000288">
    <property type="entry name" value="Spermine/spermidine synthase, putative"/>
    <property type="match status" value="1"/>
</dbReference>
<evidence type="ECO:0000313" key="3">
    <source>
        <dbReference type="EMBL" id="KAK4131009.1"/>
    </source>
</evidence>
<accession>A0AAN6UE55</accession>
<keyword evidence="1" id="KW-0620">Polyamine biosynthesis</keyword>
<keyword evidence="3" id="KW-0808">Transferase</keyword>
<name>A0AAN6UE55_9PEZI</name>
<feature type="region of interest" description="Disordered" evidence="2">
    <location>
        <begin position="1"/>
        <end position="37"/>
    </location>
</feature>
<evidence type="ECO:0000313" key="4">
    <source>
        <dbReference type="Proteomes" id="UP001304895"/>
    </source>
</evidence>
<evidence type="ECO:0000256" key="2">
    <source>
        <dbReference type="SAM" id="MobiDB-lite"/>
    </source>
</evidence>
<dbReference type="PANTHER" id="PTHR43317">
    <property type="entry name" value="THERMOSPERMINE SYNTHASE ACAULIS5"/>
    <property type="match status" value="1"/>
</dbReference>
<dbReference type="SUPFAM" id="SSF53335">
    <property type="entry name" value="S-adenosyl-L-methionine-dependent methyltransferases"/>
    <property type="match status" value="1"/>
</dbReference>